<dbReference type="PANTHER" id="PTHR14614">
    <property type="entry name" value="HEPATOCELLULAR CARCINOMA-ASSOCIATED ANTIGEN"/>
    <property type="match status" value="1"/>
</dbReference>
<name>A0A914W7S7_9BILA</name>
<sequence length="222" mass="24793">MSDDNCQALVPYTVQQSFLAEFRERYKTVSIDDSLNVTIEQNWNDNGVAGVLWDSAIILARYVATHRQLVVAKRVLELGAGTGLPSMAAVHAGASSVIATDIPSAIDLLQGNIARNVPSNSPVTVRPLIWGRPLDQQINLPVDLILGADLVYNEEVFEDLKATLLTYASNHTTILMTSRIRYPKDRRFYRSLGDSFDVRQIHYDSATDVRLYEIILKERSSN</sequence>
<reference evidence="2" key="1">
    <citation type="submission" date="2022-11" db="UniProtKB">
        <authorList>
            <consortium name="WormBaseParasite"/>
        </authorList>
    </citation>
    <scope>IDENTIFICATION</scope>
</reference>
<dbReference type="Proteomes" id="UP000887566">
    <property type="component" value="Unplaced"/>
</dbReference>
<dbReference type="Gene3D" id="3.40.50.150">
    <property type="entry name" value="Vaccinia Virus protein VP39"/>
    <property type="match status" value="1"/>
</dbReference>
<dbReference type="WBParaSite" id="PSAMB.scaffold31size108074.g853.t1">
    <property type="protein sequence ID" value="PSAMB.scaffold31size108074.g853.t1"/>
    <property type="gene ID" value="PSAMB.scaffold31size108074.g853"/>
</dbReference>
<dbReference type="SUPFAM" id="SSF53335">
    <property type="entry name" value="S-adenosyl-L-methionine-dependent methyltransferases"/>
    <property type="match status" value="1"/>
</dbReference>
<dbReference type="InterPro" id="IPR019410">
    <property type="entry name" value="Methyltransf_16"/>
</dbReference>
<evidence type="ECO:0000313" key="1">
    <source>
        <dbReference type="Proteomes" id="UP000887566"/>
    </source>
</evidence>
<dbReference type="AlphaFoldDB" id="A0A914W7S7"/>
<proteinExistence type="predicted"/>
<dbReference type="InterPro" id="IPR029063">
    <property type="entry name" value="SAM-dependent_MTases_sf"/>
</dbReference>
<protein>
    <submittedName>
        <fullName evidence="2">Uncharacterized protein</fullName>
    </submittedName>
</protein>
<evidence type="ECO:0000313" key="2">
    <source>
        <dbReference type="WBParaSite" id="PSAMB.scaffold31size108074.g853.t1"/>
    </source>
</evidence>
<dbReference type="CDD" id="cd02440">
    <property type="entry name" value="AdoMet_MTases"/>
    <property type="match status" value="1"/>
</dbReference>
<keyword evidence="1" id="KW-1185">Reference proteome</keyword>
<organism evidence="1 2">
    <name type="scientific">Plectus sambesii</name>
    <dbReference type="NCBI Taxonomy" id="2011161"/>
    <lineage>
        <taxon>Eukaryota</taxon>
        <taxon>Metazoa</taxon>
        <taxon>Ecdysozoa</taxon>
        <taxon>Nematoda</taxon>
        <taxon>Chromadorea</taxon>
        <taxon>Plectida</taxon>
        <taxon>Plectina</taxon>
        <taxon>Plectoidea</taxon>
        <taxon>Plectidae</taxon>
        <taxon>Plectus</taxon>
    </lineage>
</organism>
<accession>A0A914W7S7</accession>
<dbReference type="Pfam" id="PF10294">
    <property type="entry name" value="Methyltransf_16"/>
    <property type="match status" value="1"/>
</dbReference>